<keyword evidence="3 5" id="KW-0378">Hydrolase</keyword>
<sequence length="488" mass="51358">MDRKQYIVLATSTPGEKKRGGLEPSSCHADKLASMLGKAFPEGATVPVTRSLVDESAMLELSEEQAASFERANPNVNLYPARTYRLAAVDVDTVMMASGPFPFNGLATQAATPYRVKVVDSAGRAIAGVKIIVREWKVGEPVEAKTDEHGVATVPSHNGLAEYVLAIPFAGYWAKGQRGVLASQGVVSFVLDNLDPAYEDCRKHHYPVSPPQSTNSASVKVAVIDTGIDSHCDLSNVACRTSHAQADDDDDIYDNGTGHGTHVAGIIGGNGVIRGIAPSASLMSYRVFERGARETVTFYIYDAVTAAVEDGADIINMSLGQSETDAVLEQAIRNAEAQGVLVVAASGNDGHDKPSYPASYAEVVSVAAVGRIGTFPADSLHGCNVQRVNGTDCQDFVPGFSNHGKVELAAPGVAVVSTIGVDGYAALDGTSMACPVVSGFAAMLLENAPEVKGRERSPERLTDLKQLLYRACNSLGFGRSDVGSGLPR</sequence>
<keyword evidence="2 5" id="KW-0645">Protease</keyword>
<dbReference type="InterPro" id="IPR036852">
    <property type="entry name" value="Peptidase_S8/S53_dom_sf"/>
</dbReference>
<dbReference type="PANTHER" id="PTHR43806:SF11">
    <property type="entry name" value="CEREVISIN-RELATED"/>
    <property type="match status" value="1"/>
</dbReference>
<gene>
    <name evidence="8" type="ORF">DDF84_018350</name>
</gene>
<dbReference type="PROSITE" id="PS00136">
    <property type="entry name" value="SUBTILASE_ASP"/>
    <property type="match status" value="1"/>
</dbReference>
<evidence type="ECO:0000256" key="2">
    <source>
        <dbReference type="ARBA" id="ARBA00022670"/>
    </source>
</evidence>
<dbReference type="AlphaFoldDB" id="A0A482IWE6"/>
<dbReference type="GO" id="GO:0004252">
    <property type="term" value="F:serine-type endopeptidase activity"/>
    <property type="evidence" value="ECO:0007669"/>
    <property type="project" value="UniProtKB-UniRule"/>
</dbReference>
<dbReference type="PROSITE" id="PS00137">
    <property type="entry name" value="SUBTILASE_HIS"/>
    <property type="match status" value="1"/>
</dbReference>
<evidence type="ECO:0000256" key="1">
    <source>
        <dbReference type="ARBA" id="ARBA00011073"/>
    </source>
</evidence>
<feature type="active site" description="Charge relay system" evidence="5">
    <location>
        <position position="259"/>
    </location>
</feature>
<evidence type="ECO:0000313" key="9">
    <source>
        <dbReference type="Proteomes" id="UP000253772"/>
    </source>
</evidence>
<dbReference type="InterPro" id="IPR000209">
    <property type="entry name" value="Peptidase_S8/S53_dom"/>
</dbReference>
<accession>A0A482IWE6</accession>
<feature type="domain" description="Peptidase S8/S53" evidence="7">
    <location>
        <begin position="218"/>
        <end position="473"/>
    </location>
</feature>
<dbReference type="Proteomes" id="UP000253772">
    <property type="component" value="Chromosome c2"/>
</dbReference>
<dbReference type="EMBL" id="CP037901">
    <property type="protein sequence ID" value="QBP11777.1"/>
    <property type="molecule type" value="Genomic_DNA"/>
</dbReference>
<dbReference type="PRINTS" id="PR00723">
    <property type="entry name" value="SUBTILISIN"/>
</dbReference>
<dbReference type="InterPro" id="IPR023828">
    <property type="entry name" value="Peptidase_S8_Ser-AS"/>
</dbReference>
<evidence type="ECO:0000256" key="4">
    <source>
        <dbReference type="ARBA" id="ARBA00022825"/>
    </source>
</evidence>
<dbReference type="SUPFAM" id="SSF52743">
    <property type="entry name" value="Subtilisin-like"/>
    <property type="match status" value="1"/>
</dbReference>
<dbReference type="InterPro" id="IPR015500">
    <property type="entry name" value="Peptidase_S8_subtilisin-rel"/>
</dbReference>
<reference evidence="8 9" key="1">
    <citation type="submission" date="2019-03" db="EMBL/GenBank/DDBJ databases">
        <title>Comparative insights into the high quality Complete genome sequence of highly metal resistant Cupriavidus metallidurans strain BS1 isolated from a gold-copper mine.</title>
        <authorList>
            <person name="Mazhar H.S."/>
            <person name="Rensing C."/>
        </authorList>
    </citation>
    <scope>NUCLEOTIDE SEQUENCE [LARGE SCALE GENOMIC DNA]</scope>
    <source>
        <strain evidence="8 9">BS1</strain>
    </source>
</reference>
<dbReference type="InterPro" id="IPR023827">
    <property type="entry name" value="Peptidase_S8_Asp-AS"/>
</dbReference>
<comment type="similarity">
    <text evidence="1 5 6">Belongs to the peptidase S8 family.</text>
</comment>
<dbReference type="PROSITE" id="PS00138">
    <property type="entry name" value="SUBTILASE_SER"/>
    <property type="match status" value="1"/>
</dbReference>
<evidence type="ECO:0000256" key="5">
    <source>
        <dbReference type="PROSITE-ProRule" id="PRU01240"/>
    </source>
</evidence>
<evidence type="ECO:0000313" key="8">
    <source>
        <dbReference type="EMBL" id="QBP11777.1"/>
    </source>
</evidence>
<keyword evidence="4 5" id="KW-0720">Serine protease</keyword>
<dbReference type="InterPro" id="IPR050131">
    <property type="entry name" value="Peptidase_S8_subtilisin-like"/>
</dbReference>
<dbReference type="InterPro" id="IPR022398">
    <property type="entry name" value="Peptidase_S8_His-AS"/>
</dbReference>
<evidence type="ECO:0000259" key="7">
    <source>
        <dbReference type="Pfam" id="PF00082"/>
    </source>
</evidence>
<dbReference type="PROSITE" id="PS51892">
    <property type="entry name" value="SUBTILASE"/>
    <property type="match status" value="1"/>
</dbReference>
<name>A0A482IWE6_9BURK</name>
<evidence type="ECO:0000256" key="3">
    <source>
        <dbReference type="ARBA" id="ARBA00022801"/>
    </source>
</evidence>
<proteinExistence type="inferred from homology"/>
<dbReference type="Pfam" id="PF00082">
    <property type="entry name" value="Peptidase_S8"/>
    <property type="match status" value="1"/>
</dbReference>
<dbReference type="Gene3D" id="3.40.50.200">
    <property type="entry name" value="Peptidase S8/S53 domain"/>
    <property type="match status" value="1"/>
</dbReference>
<protein>
    <recommendedName>
        <fullName evidence="7">Peptidase S8/S53 domain-containing protein</fullName>
    </recommendedName>
</protein>
<feature type="active site" description="Charge relay system" evidence="5">
    <location>
        <position position="431"/>
    </location>
</feature>
<dbReference type="OrthoDB" id="9790784at2"/>
<dbReference type="PANTHER" id="PTHR43806">
    <property type="entry name" value="PEPTIDASE S8"/>
    <property type="match status" value="1"/>
</dbReference>
<organism evidence="8 9">
    <name type="scientific">Cupriavidus metallidurans</name>
    <dbReference type="NCBI Taxonomy" id="119219"/>
    <lineage>
        <taxon>Bacteria</taxon>
        <taxon>Pseudomonadati</taxon>
        <taxon>Pseudomonadota</taxon>
        <taxon>Betaproteobacteria</taxon>
        <taxon>Burkholderiales</taxon>
        <taxon>Burkholderiaceae</taxon>
        <taxon>Cupriavidus</taxon>
    </lineage>
</organism>
<feature type="active site" description="Charge relay system" evidence="5">
    <location>
        <position position="225"/>
    </location>
</feature>
<evidence type="ECO:0000256" key="6">
    <source>
        <dbReference type="RuleBase" id="RU003355"/>
    </source>
</evidence>
<dbReference type="GO" id="GO:0006508">
    <property type="term" value="P:proteolysis"/>
    <property type="evidence" value="ECO:0007669"/>
    <property type="project" value="UniProtKB-KW"/>
</dbReference>